<keyword evidence="7" id="KW-1185">Reference proteome</keyword>
<proteinExistence type="inferred from homology"/>
<reference evidence="6 7" key="1">
    <citation type="submission" date="2020-09" db="EMBL/GenBank/DDBJ databases">
        <title>Roseomonas.</title>
        <authorList>
            <person name="Zhu W."/>
        </authorList>
    </citation>
    <scope>NUCLEOTIDE SEQUENCE [LARGE SCALE GENOMIC DNA]</scope>
    <source>
        <strain evidence="6 7">573</strain>
    </source>
</reference>
<dbReference type="SUPFAM" id="SSF51182">
    <property type="entry name" value="RmlC-like cupins"/>
    <property type="match status" value="1"/>
</dbReference>
<gene>
    <name evidence="6" type="ORF">IAI61_22270</name>
</gene>
<accession>A0ABS3KWA1</accession>
<dbReference type="EMBL" id="JACTNG010000020">
    <property type="protein sequence ID" value="MBO1081761.1"/>
    <property type="molecule type" value="Genomic_DNA"/>
</dbReference>
<dbReference type="CDD" id="cd10548">
    <property type="entry name" value="cupin_CDO"/>
    <property type="match status" value="1"/>
</dbReference>
<dbReference type="GO" id="GO:0051213">
    <property type="term" value="F:dioxygenase activity"/>
    <property type="evidence" value="ECO:0007669"/>
    <property type="project" value="UniProtKB-KW"/>
</dbReference>
<comment type="similarity">
    <text evidence="1">Belongs to the cysteine dioxygenase family.</text>
</comment>
<evidence type="ECO:0000256" key="4">
    <source>
        <dbReference type="ARBA" id="ARBA00023002"/>
    </source>
</evidence>
<protein>
    <submittedName>
        <fullName evidence="6">Cysteine dioxygenase family protein</fullName>
    </submittedName>
</protein>
<evidence type="ECO:0000256" key="5">
    <source>
        <dbReference type="ARBA" id="ARBA00023004"/>
    </source>
</evidence>
<keyword evidence="4" id="KW-0560">Oxidoreductase</keyword>
<keyword evidence="3 6" id="KW-0223">Dioxygenase</keyword>
<dbReference type="InterPro" id="IPR011051">
    <property type="entry name" value="RmlC_Cupin_sf"/>
</dbReference>
<dbReference type="Gene3D" id="2.60.120.10">
    <property type="entry name" value="Jelly Rolls"/>
    <property type="match status" value="1"/>
</dbReference>
<evidence type="ECO:0000256" key="2">
    <source>
        <dbReference type="ARBA" id="ARBA00022723"/>
    </source>
</evidence>
<dbReference type="PANTHER" id="PTHR12918">
    <property type="entry name" value="CYSTEINE DIOXYGENASE"/>
    <property type="match status" value="1"/>
</dbReference>
<dbReference type="Pfam" id="PF05995">
    <property type="entry name" value="CDO_I"/>
    <property type="match status" value="1"/>
</dbReference>
<organism evidence="6 7">
    <name type="scientific">Roseomonas haemaphysalidis</name>
    <dbReference type="NCBI Taxonomy" id="2768162"/>
    <lineage>
        <taxon>Bacteria</taxon>
        <taxon>Pseudomonadati</taxon>
        <taxon>Pseudomonadota</taxon>
        <taxon>Alphaproteobacteria</taxon>
        <taxon>Acetobacterales</taxon>
        <taxon>Roseomonadaceae</taxon>
        <taxon>Roseomonas</taxon>
    </lineage>
</organism>
<evidence type="ECO:0000313" key="7">
    <source>
        <dbReference type="Proteomes" id="UP001518989"/>
    </source>
</evidence>
<comment type="caution">
    <text evidence="6">The sequence shown here is derived from an EMBL/GenBank/DDBJ whole genome shotgun (WGS) entry which is preliminary data.</text>
</comment>
<keyword evidence="2" id="KW-0479">Metal-binding</keyword>
<dbReference type="Proteomes" id="UP001518989">
    <property type="component" value="Unassembled WGS sequence"/>
</dbReference>
<evidence type="ECO:0000256" key="1">
    <source>
        <dbReference type="ARBA" id="ARBA00006622"/>
    </source>
</evidence>
<dbReference type="InterPro" id="IPR014710">
    <property type="entry name" value="RmlC-like_jellyroll"/>
</dbReference>
<name>A0ABS3KWA1_9PROT</name>
<evidence type="ECO:0000256" key="3">
    <source>
        <dbReference type="ARBA" id="ARBA00022964"/>
    </source>
</evidence>
<sequence length="160" mass="17209">MLSDIHRAVIGTDGSDRPARIAAAMAPHLRQPDLLSAASCESCPNGYIRHLLHADREQGYAVVALVWRPGQMSPVHAHRTWCALGVHTGSLTEGFYALPDQAAQPVQTAALLRRSGDTSSGPADPDLIHRLSNLSMANAISIHAYGADFDRFGSDVNLLY</sequence>
<dbReference type="PANTHER" id="PTHR12918:SF1">
    <property type="entry name" value="CYSTEINE DIOXYGENASE TYPE 1"/>
    <property type="match status" value="1"/>
</dbReference>
<dbReference type="InterPro" id="IPR010300">
    <property type="entry name" value="CDO_1"/>
</dbReference>
<keyword evidence="5" id="KW-0408">Iron</keyword>
<evidence type="ECO:0000313" key="6">
    <source>
        <dbReference type="EMBL" id="MBO1081761.1"/>
    </source>
</evidence>